<keyword evidence="2" id="KW-1185">Reference proteome</keyword>
<reference evidence="1" key="1">
    <citation type="submission" date="2021-04" db="EMBL/GenBank/DDBJ databases">
        <authorList>
            <person name="Zhang D.-C."/>
        </authorList>
    </citation>
    <scope>NUCLEOTIDE SEQUENCE</scope>
    <source>
        <strain evidence="1">CGMCC 1.15697</strain>
    </source>
</reference>
<protein>
    <submittedName>
        <fullName evidence="1">Sel1 repeat family protein</fullName>
    </submittedName>
</protein>
<dbReference type="AlphaFoldDB" id="A0A8J7S369"/>
<organism evidence="1 2">
    <name type="scientific">Marivibrio halodurans</name>
    <dbReference type="NCBI Taxonomy" id="2039722"/>
    <lineage>
        <taxon>Bacteria</taxon>
        <taxon>Pseudomonadati</taxon>
        <taxon>Pseudomonadota</taxon>
        <taxon>Alphaproteobacteria</taxon>
        <taxon>Rhodospirillales</taxon>
        <taxon>Rhodospirillaceae</taxon>
        <taxon>Marivibrio</taxon>
    </lineage>
</organism>
<dbReference type="SUPFAM" id="SSF81901">
    <property type="entry name" value="HCP-like"/>
    <property type="match status" value="1"/>
</dbReference>
<proteinExistence type="predicted"/>
<name>A0A8J7S369_9PROT</name>
<dbReference type="Gene3D" id="1.25.40.10">
    <property type="entry name" value="Tetratricopeptide repeat domain"/>
    <property type="match status" value="1"/>
</dbReference>
<evidence type="ECO:0000313" key="2">
    <source>
        <dbReference type="Proteomes" id="UP000672602"/>
    </source>
</evidence>
<gene>
    <name evidence="1" type="ORF">KAJ83_02435</name>
</gene>
<dbReference type="Proteomes" id="UP000672602">
    <property type="component" value="Unassembled WGS sequence"/>
</dbReference>
<dbReference type="InterPro" id="IPR011990">
    <property type="entry name" value="TPR-like_helical_dom_sf"/>
</dbReference>
<dbReference type="RefSeq" id="WP_210680417.1">
    <property type="nucleotide sequence ID" value="NZ_JAGMWN010000001.1"/>
</dbReference>
<sequence length="200" mass="21884">MADPSIDAGPGVAAPGVAAYEAGDYARAHDLLKPAADAGDLQARYLMARLLSGDISTMTDYGRARSFLDKRVRCHTPDALNLYGYLLAPNGGQASYQTYLKQARIYKEAAAAGSHKALFNLGLITIRHLKKHVIGGAYMLDAAERGDIDAKSILDKVVQRDWGDKALLLAQEKAREEPFDVRWPSLANLSSQCKRFNAYR</sequence>
<accession>A0A8J7S369</accession>
<comment type="caution">
    <text evidence="1">The sequence shown here is derived from an EMBL/GenBank/DDBJ whole genome shotgun (WGS) entry which is preliminary data.</text>
</comment>
<dbReference type="EMBL" id="JAGMWN010000001">
    <property type="protein sequence ID" value="MBP5855849.1"/>
    <property type="molecule type" value="Genomic_DNA"/>
</dbReference>
<evidence type="ECO:0000313" key="1">
    <source>
        <dbReference type="EMBL" id="MBP5855849.1"/>
    </source>
</evidence>